<keyword evidence="1" id="KW-0479">Metal-binding</keyword>
<evidence type="ECO:0000256" key="1">
    <source>
        <dbReference type="ARBA" id="ARBA00022723"/>
    </source>
</evidence>
<feature type="domain" description="PilY1 beta-propeller" evidence="4">
    <location>
        <begin position="600"/>
        <end position="952"/>
    </location>
</feature>
<comment type="caution">
    <text evidence="5">The sequence shown here is derived from an EMBL/GenBank/DDBJ whole genome shotgun (WGS) entry which is preliminary data.</text>
</comment>
<sequence length="1098" mass="117448">MQIAQARSRCIGSPPLPFKARRERCWRVSMRIVKALRGGLKYIYGALLALYLASPVYAFTPAQVPLLSSPAVPPNLMLLVDNSGSMYNIIWASGFDPLLDRPNIDYFSTQCISGLVTVVCPFISTISGDDTLALGDINALSIIDLSLMCPFGGRPVFRNGNQYCLNLPDPAGNGLTRYTADYLSYLIDLVNPGFFGVRNYTNGVIPNDYRMNVAKNVATNLVTNNTSLRIGLATFNDPNNFDLGAGGKIARIVTDLSPVTANTYQPVGVTQAQATANINALKQAITNLNPTANTPLAETYYEITRYFRGMSPFYQSGSNYVSPIQYRCQKNYGVVVTDGLPTYDRTFPTDDPDAALDRTRSLPNWDLNAANDGANRFGDNEGDTLYLDDLAKFAYDIDLRRDAVTSGGDLTGKSWDAAGFVKQNMSTYTIGFTASNQMLSDAANDTHGHGRYFQANDSAGLTSALNLALSDIYAKVGSGAGGAANSSTLQTGTQFYQTLYDPTDWHGTVRAFNLDQITGTLSTPVWTTDTAIVSGSTPPVFESWSTLATPKRITLDYANFSPAQQAALNATLPTNVTGTELIAWAKGTANAKFRTRTRLLGDIVNSSLGTAFPLQKTAADLTGDTTYTAYLATKASSMTPSILANANDGFFNVISTSDGSRRYAYMPSTALTSLATIASTTYGAGVHKFTVDGQVAVFDTQLSAGSSWRTVAYGGTGAGGKAFFAIKLFEGTSNTVSALWEVKAPDTSDTNNKFNNLGYTYAKPDVARMADGTGIVVVGNGYGSFTGRASLYVLNANTGAFITEIQTPVLNSETDNGLSSVKLRVNAQNVVQAAYAGDLKGRLWKFDMTGAAATSWKVAFGGAPMFTAPRGAAQPITVQPFVLDHPLNGKIVYFGTGKFIEVADKQTTGLQDFYAIWDADTGAGSTVEANLQAQAVNGSVTSNGATYFTSTNNDVDWSVKKGWYMPLSAVAPYLGERIIYPAQTSRDRIIFSTASVNSADPCESTGTGRVFELNAATGSMLNYQVLDTNGDNSINSSDLYAAGIGYTGIPVVSAIVSGTADGNEVKIINNSTGDTPDRLKERGGSGNVFQRIMWRQIQ</sequence>
<keyword evidence="3" id="KW-0472">Membrane</keyword>
<dbReference type="GO" id="GO:0046872">
    <property type="term" value="F:metal ion binding"/>
    <property type="evidence" value="ECO:0007669"/>
    <property type="project" value="UniProtKB-KW"/>
</dbReference>
<dbReference type="Proteomes" id="UP000050523">
    <property type="component" value="Unassembled WGS sequence"/>
</dbReference>
<dbReference type="PROSITE" id="PS00018">
    <property type="entry name" value="EF_HAND_1"/>
    <property type="match status" value="1"/>
</dbReference>
<dbReference type="AlphaFoldDB" id="A0AA40P3J2"/>
<evidence type="ECO:0000256" key="2">
    <source>
        <dbReference type="ARBA" id="ARBA00022837"/>
    </source>
</evidence>
<dbReference type="InterPro" id="IPR036465">
    <property type="entry name" value="vWFA_dom_sf"/>
</dbReference>
<evidence type="ECO:0000259" key="4">
    <source>
        <dbReference type="Pfam" id="PF05567"/>
    </source>
</evidence>
<name>A0AA40P3J2_9PSED</name>
<keyword evidence="3" id="KW-1133">Transmembrane helix</keyword>
<proteinExistence type="predicted"/>
<evidence type="ECO:0000256" key="3">
    <source>
        <dbReference type="SAM" id="Phobius"/>
    </source>
</evidence>
<dbReference type="EMBL" id="LJRO01000313">
    <property type="protein sequence ID" value="KPY96429.1"/>
    <property type="molecule type" value="Genomic_DNA"/>
</dbReference>
<dbReference type="InterPro" id="IPR018247">
    <property type="entry name" value="EF_Hand_1_Ca_BS"/>
</dbReference>
<keyword evidence="2" id="KW-0106">Calcium</keyword>
<evidence type="ECO:0000313" key="6">
    <source>
        <dbReference type="Proteomes" id="UP000050523"/>
    </source>
</evidence>
<gene>
    <name evidence="5" type="ORF">ALO43_04724</name>
</gene>
<keyword evidence="3" id="KW-0812">Transmembrane</keyword>
<reference evidence="5 6" key="1">
    <citation type="submission" date="2015-09" db="EMBL/GenBank/DDBJ databases">
        <title>Genome announcement of multiple Pseudomonas syringae strains.</title>
        <authorList>
            <person name="Thakur S."/>
            <person name="Wang P.W."/>
            <person name="Gong Y."/>
            <person name="Weir B.S."/>
            <person name="Guttman D.S."/>
        </authorList>
    </citation>
    <scope>NUCLEOTIDE SEQUENCE [LARGE SCALE GENOMIC DNA]</scope>
    <source>
        <strain evidence="5 6">ICMP9151</strain>
    </source>
</reference>
<accession>A0AA40P3J2</accession>
<organism evidence="5 6">
    <name type="scientific">Pseudomonas tremae</name>
    <dbReference type="NCBI Taxonomy" id="200454"/>
    <lineage>
        <taxon>Bacteria</taxon>
        <taxon>Pseudomonadati</taxon>
        <taxon>Pseudomonadota</taxon>
        <taxon>Gammaproteobacteria</taxon>
        <taxon>Pseudomonadales</taxon>
        <taxon>Pseudomonadaceae</taxon>
        <taxon>Pseudomonas</taxon>
    </lineage>
</organism>
<dbReference type="InterPro" id="IPR008707">
    <property type="entry name" value="B-propeller_PilY1"/>
</dbReference>
<evidence type="ECO:0000313" key="5">
    <source>
        <dbReference type="EMBL" id="KPY96429.1"/>
    </source>
</evidence>
<feature type="transmembrane region" description="Helical" evidence="3">
    <location>
        <begin position="39"/>
        <end position="59"/>
    </location>
</feature>
<dbReference type="Pfam" id="PF05567">
    <property type="entry name" value="T4P_PilY1"/>
    <property type="match status" value="1"/>
</dbReference>
<dbReference type="Gene3D" id="3.40.50.410">
    <property type="entry name" value="von Willebrand factor, type A domain"/>
    <property type="match status" value="1"/>
</dbReference>
<protein>
    <submittedName>
        <fullName evidence="5">Type IV pilus-associated protein</fullName>
    </submittedName>
</protein>